<keyword evidence="1" id="KW-0472">Membrane</keyword>
<name>A0A0R3W2T0_TAEAS</name>
<gene>
    <name evidence="2" type="ORF">TASK_LOCUS4166</name>
</gene>
<keyword evidence="1" id="KW-1133">Transmembrane helix</keyword>
<proteinExistence type="predicted"/>
<evidence type="ECO:0000313" key="4">
    <source>
        <dbReference type="WBParaSite" id="TASK_0000416501-mRNA-1"/>
    </source>
</evidence>
<keyword evidence="3" id="KW-1185">Reference proteome</keyword>
<sequence>MEGVRVLAEDVNMALQQSYQPLLLSKGHFEGLRKTFSQTSSLYLTLLLSPLLLYLLLLLILYLLAAAVQRNG</sequence>
<dbReference type="Proteomes" id="UP000282613">
    <property type="component" value="Unassembled WGS sequence"/>
</dbReference>
<protein>
    <submittedName>
        <fullName evidence="4">Transmembrane protein</fullName>
    </submittedName>
</protein>
<keyword evidence="1" id="KW-0812">Transmembrane</keyword>
<evidence type="ECO:0000313" key="3">
    <source>
        <dbReference type="Proteomes" id="UP000282613"/>
    </source>
</evidence>
<reference evidence="2 3" key="2">
    <citation type="submission" date="2018-11" db="EMBL/GenBank/DDBJ databases">
        <authorList>
            <consortium name="Pathogen Informatics"/>
        </authorList>
    </citation>
    <scope>NUCLEOTIDE SEQUENCE [LARGE SCALE GENOMIC DNA]</scope>
</reference>
<accession>A0A0R3W2T0</accession>
<dbReference type="AlphaFoldDB" id="A0A0R3W2T0"/>
<organism evidence="4">
    <name type="scientific">Taenia asiatica</name>
    <name type="common">Asian tapeworm</name>
    <dbReference type="NCBI Taxonomy" id="60517"/>
    <lineage>
        <taxon>Eukaryota</taxon>
        <taxon>Metazoa</taxon>
        <taxon>Spiralia</taxon>
        <taxon>Lophotrochozoa</taxon>
        <taxon>Platyhelminthes</taxon>
        <taxon>Cestoda</taxon>
        <taxon>Eucestoda</taxon>
        <taxon>Cyclophyllidea</taxon>
        <taxon>Taeniidae</taxon>
        <taxon>Taenia</taxon>
    </lineage>
</organism>
<dbReference type="EMBL" id="UYRS01018332">
    <property type="protein sequence ID" value="VDK32985.1"/>
    <property type="molecule type" value="Genomic_DNA"/>
</dbReference>
<evidence type="ECO:0000313" key="2">
    <source>
        <dbReference type="EMBL" id="VDK32985.1"/>
    </source>
</evidence>
<dbReference type="WBParaSite" id="TASK_0000416501-mRNA-1">
    <property type="protein sequence ID" value="TASK_0000416501-mRNA-1"/>
    <property type="gene ID" value="TASK_0000416501"/>
</dbReference>
<evidence type="ECO:0000256" key="1">
    <source>
        <dbReference type="SAM" id="Phobius"/>
    </source>
</evidence>
<reference evidence="4" key="1">
    <citation type="submission" date="2017-02" db="UniProtKB">
        <authorList>
            <consortium name="WormBaseParasite"/>
        </authorList>
    </citation>
    <scope>IDENTIFICATION</scope>
</reference>
<feature type="transmembrane region" description="Helical" evidence="1">
    <location>
        <begin position="42"/>
        <end position="68"/>
    </location>
</feature>